<reference evidence="3" key="2">
    <citation type="journal article" date="2024" name="Plant">
        <title>Genomic evolution and insights into agronomic trait innovations of Sesamum species.</title>
        <authorList>
            <person name="Miao H."/>
            <person name="Wang L."/>
            <person name="Qu L."/>
            <person name="Liu H."/>
            <person name="Sun Y."/>
            <person name="Le M."/>
            <person name="Wang Q."/>
            <person name="Wei S."/>
            <person name="Zheng Y."/>
            <person name="Lin W."/>
            <person name="Duan Y."/>
            <person name="Cao H."/>
            <person name="Xiong S."/>
            <person name="Wang X."/>
            <person name="Wei L."/>
            <person name="Li C."/>
            <person name="Ma Q."/>
            <person name="Ju M."/>
            <person name="Zhao R."/>
            <person name="Li G."/>
            <person name="Mu C."/>
            <person name="Tian Q."/>
            <person name="Mei H."/>
            <person name="Zhang T."/>
            <person name="Gao T."/>
            <person name="Zhang H."/>
        </authorList>
    </citation>
    <scope>NUCLEOTIDE SEQUENCE</scope>
    <source>
        <strain evidence="3">G02</strain>
    </source>
</reference>
<accession>A0AAW2MET9</accession>
<evidence type="ECO:0000256" key="1">
    <source>
        <dbReference type="SAM" id="Phobius"/>
    </source>
</evidence>
<dbReference type="CDD" id="cd17039">
    <property type="entry name" value="Ubl_ubiquitin_like"/>
    <property type="match status" value="1"/>
</dbReference>
<evidence type="ECO:0000313" key="3">
    <source>
        <dbReference type="EMBL" id="KAL0329125.1"/>
    </source>
</evidence>
<dbReference type="InterPro" id="IPR029071">
    <property type="entry name" value="Ubiquitin-like_domsf"/>
</dbReference>
<dbReference type="Pfam" id="PF10260">
    <property type="entry name" value="SAYSvFN"/>
    <property type="match status" value="1"/>
</dbReference>
<dbReference type="EMBL" id="JACGWJ010000022">
    <property type="protein sequence ID" value="KAL0329125.1"/>
    <property type="molecule type" value="Genomic_DNA"/>
</dbReference>
<reference evidence="3" key="1">
    <citation type="submission" date="2020-06" db="EMBL/GenBank/DDBJ databases">
        <authorList>
            <person name="Li T."/>
            <person name="Hu X."/>
            <person name="Zhang T."/>
            <person name="Song X."/>
            <person name="Zhang H."/>
            <person name="Dai N."/>
            <person name="Sheng W."/>
            <person name="Hou X."/>
            <person name="Wei L."/>
        </authorList>
    </citation>
    <scope>NUCLEOTIDE SEQUENCE</scope>
    <source>
        <strain evidence="3">G02</strain>
        <tissue evidence="3">Leaf</tissue>
    </source>
</reference>
<keyword evidence="1" id="KW-1133">Transmembrane helix</keyword>
<feature type="domain" description="SAYSvFN" evidence="2">
    <location>
        <begin position="116"/>
        <end position="161"/>
    </location>
</feature>
<keyword evidence="1" id="KW-0812">Transmembrane</keyword>
<name>A0AAW2MET9_SESRA</name>
<organism evidence="3">
    <name type="scientific">Sesamum radiatum</name>
    <name type="common">Black benniseed</name>
    <dbReference type="NCBI Taxonomy" id="300843"/>
    <lineage>
        <taxon>Eukaryota</taxon>
        <taxon>Viridiplantae</taxon>
        <taxon>Streptophyta</taxon>
        <taxon>Embryophyta</taxon>
        <taxon>Tracheophyta</taxon>
        <taxon>Spermatophyta</taxon>
        <taxon>Magnoliopsida</taxon>
        <taxon>eudicotyledons</taxon>
        <taxon>Gunneridae</taxon>
        <taxon>Pentapetalae</taxon>
        <taxon>asterids</taxon>
        <taxon>lamiids</taxon>
        <taxon>Lamiales</taxon>
        <taxon>Pedaliaceae</taxon>
        <taxon>Sesamum</taxon>
    </lineage>
</organism>
<protein>
    <recommendedName>
        <fullName evidence="2">SAYSvFN domain-containing protein</fullName>
    </recommendedName>
</protein>
<dbReference type="SUPFAM" id="SSF54236">
    <property type="entry name" value="Ubiquitin-like"/>
    <property type="match status" value="1"/>
</dbReference>
<evidence type="ECO:0000259" key="2">
    <source>
        <dbReference type="Pfam" id="PF10260"/>
    </source>
</evidence>
<dbReference type="InterPro" id="IPR019387">
    <property type="entry name" value="SAYSvFN_dom"/>
</dbReference>
<dbReference type="InterPro" id="IPR039159">
    <property type="entry name" value="SAYSD1"/>
</dbReference>
<gene>
    <name evidence="3" type="ORF">Sradi_4899200</name>
</gene>
<feature type="transmembrane region" description="Helical" evidence="1">
    <location>
        <begin position="161"/>
        <end position="188"/>
    </location>
</feature>
<keyword evidence="1" id="KW-0472">Membrane</keyword>
<dbReference type="PANTHER" id="PTHR13527:SF0">
    <property type="entry name" value="SAYSVFN DOMAIN-CONTAINING PROTEIN 1"/>
    <property type="match status" value="1"/>
</dbReference>
<feature type="transmembrane region" description="Helical" evidence="1">
    <location>
        <begin position="129"/>
        <end position="149"/>
    </location>
</feature>
<dbReference type="AlphaFoldDB" id="A0AAW2MET9"/>
<sequence>MVKELRELIAGTSHQPLKNMRLVCRGNVLHDSTDGDDLLVQLQDGETVFVAVKPQPPAKHISNFDDDDGEDLKFQLPQSTSKWKRRVFFVLRDKLKFPDMLLMVIFSLSLKMWTTIVVWFILASVAHRLGVGPLYILGTGFLIIFYNLGHRQPGDISLLSVWFIMLRLIACLVKILVILVPAHVLASYRAIDKKSHRIRFNLLPISMSLSYPFEHLPITSLKLYSGIYAAHILYSTKILGNFLGLSMRIASTGTLDLGDSEC</sequence>
<comment type="caution">
    <text evidence="3">The sequence shown here is derived from an EMBL/GenBank/DDBJ whole genome shotgun (WGS) entry which is preliminary data.</text>
</comment>
<feature type="transmembrane region" description="Helical" evidence="1">
    <location>
        <begin position="100"/>
        <end position="122"/>
    </location>
</feature>
<proteinExistence type="predicted"/>
<dbReference type="PANTHER" id="PTHR13527">
    <property type="entry name" value="SAYSVFN DOMAIN-CONTAINING PROTEIN 1"/>
    <property type="match status" value="1"/>
</dbReference>